<dbReference type="AlphaFoldDB" id="A0AAN6XP36"/>
<proteinExistence type="predicted"/>
<comment type="caution">
    <text evidence="1">The sequence shown here is derived from an EMBL/GenBank/DDBJ whole genome shotgun (WGS) entry which is preliminary data.</text>
</comment>
<evidence type="ECO:0000313" key="2">
    <source>
        <dbReference type="Proteomes" id="UP001303160"/>
    </source>
</evidence>
<dbReference type="Proteomes" id="UP001303160">
    <property type="component" value="Unassembled WGS sequence"/>
</dbReference>
<organism evidence="1 2">
    <name type="scientific">Triangularia verruculosa</name>
    <dbReference type="NCBI Taxonomy" id="2587418"/>
    <lineage>
        <taxon>Eukaryota</taxon>
        <taxon>Fungi</taxon>
        <taxon>Dikarya</taxon>
        <taxon>Ascomycota</taxon>
        <taxon>Pezizomycotina</taxon>
        <taxon>Sordariomycetes</taxon>
        <taxon>Sordariomycetidae</taxon>
        <taxon>Sordariales</taxon>
        <taxon>Podosporaceae</taxon>
        <taxon>Triangularia</taxon>
    </lineage>
</organism>
<keyword evidence="2" id="KW-1185">Reference proteome</keyword>
<gene>
    <name evidence="1" type="ORF">QBC40DRAFT_250339</name>
</gene>
<accession>A0AAN6XP36</accession>
<reference evidence="1" key="1">
    <citation type="journal article" date="2023" name="Mol. Phylogenet. Evol.">
        <title>Genome-scale phylogeny and comparative genomics of the fungal order Sordariales.</title>
        <authorList>
            <person name="Hensen N."/>
            <person name="Bonometti L."/>
            <person name="Westerberg I."/>
            <person name="Brannstrom I.O."/>
            <person name="Guillou S."/>
            <person name="Cros-Aarteil S."/>
            <person name="Calhoun S."/>
            <person name="Haridas S."/>
            <person name="Kuo A."/>
            <person name="Mondo S."/>
            <person name="Pangilinan J."/>
            <person name="Riley R."/>
            <person name="LaButti K."/>
            <person name="Andreopoulos B."/>
            <person name="Lipzen A."/>
            <person name="Chen C."/>
            <person name="Yan M."/>
            <person name="Daum C."/>
            <person name="Ng V."/>
            <person name="Clum A."/>
            <person name="Steindorff A."/>
            <person name="Ohm R.A."/>
            <person name="Martin F."/>
            <person name="Silar P."/>
            <person name="Natvig D.O."/>
            <person name="Lalanne C."/>
            <person name="Gautier V."/>
            <person name="Ament-Velasquez S.L."/>
            <person name="Kruys A."/>
            <person name="Hutchinson M.I."/>
            <person name="Powell A.J."/>
            <person name="Barry K."/>
            <person name="Miller A.N."/>
            <person name="Grigoriev I.V."/>
            <person name="Debuchy R."/>
            <person name="Gladieux P."/>
            <person name="Hiltunen Thoren M."/>
            <person name="Johannesson H."/>
        </authorList>
    </citation>
    <scope>NUCLEOTIDE SEQUENCE</scope>
    <source>
        <strain evidence="1">CBS 315.58</strain>
    </source>
</reference>
<dbReference type="EMBL" id="MU863883">
    <property type="protein sequence ID" value="KAK4204348.1"/>
    <property type="molecule type" value="Genomic_DNA"/>
</dbReference>
<evidence type="ECO:0000313" key="1">
    <source>
        <dbReference type="EMBL" id="KAK4204348.1"/>
    </source>
</evidence>
<sequence>MAVFLDNVQMNSASRQIDYKEMSLLTLTAAPAQIGCDGFTGAGSSYFEVVNSTTGGHPMPLSFDVPPEVRGTRSLIARFPAHYTILDSNVKAGKNQSSISVYPAHSGPGGLYRGPKVGSVKFPSELPDQKTKAAYKSTIVQFACNGTQVFLFGLDDTGKVSFNPDPGRRAVYRASLLSNKSSETEKGAVIKGIRDQIRGCVSLDFFLPGSLLDTSSFRRRSTSILAGHNKDIDCTQAW</sequence>
<name>A0AAN6XP36_9PEZI</name>
<protein>
    <submittedName>
        <fullName evidence="1">Uncharacterized protein</fullName>
    </submittedName>
</protein>
<reference evidence="1" key="2">
    <citation type="submission" date="2023-05" db="EMBL/GenBank/DDBJ databases">
        <authorList>
            <consortium name="Lawrence Berkeley National Laboratory"/>
            <person name="Steindorff A."/>
            <person name="Hensen N."/>
            <person name="Bonometti L."/>
            <person name="Westerberg I."/>
            <person name="Brannstrom I.O."/>
            <person name="Guillou S."/>
            <person name="Cros-Aarteil S."/>
            <person name="Calhoun S."/>
            <person name="Haridas S."/>
            <person name="Kuo A."/>
            <person name="Mondo S."/>
            <person name="Pangilinan J."/>
            <person name="Riley R."/>
            <person name="Labutti K."/>
            <person name="Andreopoulos B."/>
            <person name="Lipzen A."/>
            <person name="Chen C."/>
            <person name="Yanf M."/>
            <person name="Daum C."/>
            <person name="Ng V."/>
            <person name="Clum A."/>
            <person name="Ohm R."/>
            <person name="Martin F."/>
            <person name="Silar P."/>
            <person name="Natvig D."/>
            <person name="Lalanne C."/>
            <person name="Gautier V."/>
            <person name="Ament-Velasquez S.L."/>
            <person name="Kruys A."/>
            <person name="Hutchinson M.I."/>
            <person name="Powell A.J."/>
            <person name="Barry K."/>
            <person name="Miller A.N."/>
            <person name="Grigoriev I.V."/>
            <person name="Debuchy R."/>
            <person name="Gladieux P."/>
            <person name="Thoren M.H."/>
            <person name="Johannesson H."/>
        </authorList>
    </citation>
    <scope>NUCLEOTIDE SEQUENCE</scope>
    <source>
        <strain evidence="1">CBS 315.58</strain>
    </source>
</reference>